<dbReference type="PANTHER" id="PTHR31223">
    <property type="entry name" value="LOG FAMILY PROTEIN YJL055W"/>
    <property type="match status" value="1"/>
</dbReference>
<gene>
    <name evidence="1" type="ORF">LIPSTDRAFT_67899</name>
</gene>
<sequence length="221" mass="23756">MDAARALAYAFHHAKVSLVYGGGTAGVMGELAKTLVSLSGPSAVHGFVPWALVSPIDSSENGPDSRAPGVGKALEASISEKDLEGLDRQTTTNLPRRTEFGITTIVPDMHTRKRLMATEVLNGGCGSGFMALPGGFGTLEEVMEIVTWNQLGIHNRGIVLLNIEGYWDALLQWIKHAVQEAFIRGGNDRILLSCDNVADALSSLRNYQVAEGRLKLNWNLG</sequence>
<dbReference type="NCBIfam" id="TIGR00730">
    <property type="entry name" value="Rossman fold protein, TIGR00730 family"/>
    <property type="match status" value="1"/>
</dbReference>
<dbReference type="InterPro" id="IPR005269">
    <property type="entry name" value="LOG"/>
</dbReference>
<dbReference type="Pfam" id="PF03641">
    <property type="entry name" value="Lysine_decarbox"/>
    <property type="match status" value="1"/>
</dbReference>
<dbReference type="Gene3D" id="3.40.50.450">
    <property type="match status" value="1"/>
</dbReference>
<accession>A0A1E3QCD6</accession>
<keyword evidence="2" id="KW-1185">Reference proteome</keyword>
<evidence type="ECO:0008006" key="3">
    <source>
        <dbReference type="Google" id="ProtNLM"/>
    </source>
</evidence>
<proteinExistence type="predicted"/>
<dbReference type="AlphaFoldDB" id="A0A1E3QCD6"/>
<evidence type="ECO:0000313" key="2">
    <source>
        <dbReference type="Proteomes" id="UP000094385"/>
    </source>
</evidence>
<dbReference type="EMBL" id="KV454290">
    <property type="protein sequence ID" value="ODQ75336.1"/>
    <property type="molecule type" value="Genomic_DNA"/>
</dbReference>
<dbReference type="STRING" id="675824.A0A1E3QCD6"/>
<dbReference type="GO" id="GO:0016799">
    <property type="term" value="F:hydrolase activity, hydrolyzing N-glycosyl compounds"/>
    <property type="evidence" value="ECO:0007669"/>
    <property type="project" value="TreeGrafter"/>
</dbReference>
<evidence type="ECO:0000313" key="1">
    <source>
        <dbReference type="EMBL" id="ODQ75336.1"/>
    </source>
</evidence>
<dbReference type="InterPro" id="IPR031100">
    <property type="entry name" value="LOG_fam"/>
</dbReference>
<dbReference type="OrthoDB" id="414463at2759"/>
<dbReference type="Proteomes" id="UP000094385">
    <property type="component" value="Unassembled WGS sequence"/>
</dbReference>
<organism evidence="1 2">
    <name type="scientific">Lipomyces starkeyi NRRL Y-11557</name>
    <dbReference type="NCBI Taxonomy" id="675824"/>
    <lineage>
        <taxon>Eukaryota</taxon>
        <taxon>Fungi</taxon>
        <taxon>Dikarya</taxon>
        <taxon>Ascomycota</taxon>
        <taxon>Saccharomycotina</taxon>
        <taxon>Lipomycetes</taxon>
        <taxon>Lipomycetales</taxon>
        <taxon>Lipomycetaceae</taxon>
        <taxon>Lipomyces</taxon>
    </lineage>
</organism>
<protein>
    <recommendedName>
        <fullName evidence="3">Cytokinin riboside 5'-monophosphate phosphoribohydrolase</fullName>
    </recommendedName>
</protein>
<reference evidence="1 2" key="1">
    <citation type="journal article" date="2016" name="Proc. Natl. Acad. Sci. U.S.A.">
        <title>Comparative genomics of biotechnologically important yeasts.</title>
        <authorList>
            <person name="Riley R."/>
            <person name="Haridas S."/>
            <person name="Wolfe K.H."/>
            <person name="Lopes M.R."/>
            <person name="Hittinger C.T."/>
            <person name="Goeker M."/>
            <person name="Salamov A.A."/>
            <person name="Wisecaver J.H."/>
            <person name="Long T.M."/>
            <person name="Calvey C.H."/>
            <person name="Aerts A.L."/>
            <person name="Barry K.W."/>
            <person name="Choi C."/>
            <person name="Clum A."/>
            <person name="Coughlan A.Y."/>
            <person name="Deshpande S."/>
            <person name="Douglass A.P."/>
            <person name="Hanson S.J."/>
            <person name="Klenk H.-P."/>
            <person name="LaButti K.M."/>
            <person name="Lapidus A."/>
            <person name="Lindquist E.A."/>
            <person name="Lipzen A.M."/>
            <person name="Meier-Kolthoff J.P."/>
            <person name="Ohm R.A."/>
            <person name="Otillar R.P."/>
            <person name="Pangilinan J.L."/>
            <person name="Peng Y."/>
            <person name="Rokas A."/>
            <person name="Rosa C.A."/>
            <person name="Scheuner C."/>
            <person name="Sibirny A.A."/>
            <person name="Slot J.C."/>
            <person name="Stielow J.B."/>
            <person name="Sun H."/>
            <person name="Kurtzman C.P."/>
            <person name="Blackwell M."/>
            <person name="Grigoriev I.V."/>
            <person name="Jeffries T.W."/>
        </authorList>
    </citation>
    <scope>NUCLEOTIDE SEQUENCE [LARGE SCALE GENOMIC DNA]</scope>
    <source>
        <strain evidence="1 2">NRRL Y-11557</strain>
    </source>
</reference>
<dbReference type="GO" id="GO:0005829">
    <property type="term" value="C:cytosol"/>
    <property type="evidence" value="ECO:0007669"/>
    <property type="project" value="TreeGrafter"/>
</dbReference>
<dbReference type="SUPFAM" id="SSF102405">
    <property type="entry name" value="MCP/YpsA-like"/>
    <property type="match status" value="1"/>
</dbReference>
<dbReference type="PANTHER" id="PTHR31223:SF70">
    <property type="entry name" value="LOG FAMILY PROTEIN YJL055W"/>
    <property type="match status" value="1"/>
</dbReference>
<name>A0A1E3QCD6_LIPST</name>
<dbReference type="GO" id="GO:0009691">
    <property type="term" value="P:cytokinin biosynthetic process"/>
    <property type="evidence" value="ECO:0007669"/>
    <property type="project" value="InterPro"/>
</dbReference>